<accession>A0ACC2F0A1</accession>
<proteinExistence type="predicted"/>
<dbReference type="Proteomes" id="UP001157502">
    <property type="component" value="Chromosome 37"/>
</dbReference>
<organism evidence="1 2">
    <name type="scientific">Dallia pectoralis</name>
    <name type="common">Alaska blackfish</name>
    <dbReference type="NCBI Taxonomy" id="75939"/>
    <lineage>
        <taxon>Eukaryota</taxon>
        <taxon>Metazoa</taxon>
        <taxon>Chordata</taxon>
        <taxon>Craniata</taxon>
        <taxon>Vertebrata</taxon>
        <taxon>Euteleostomi</taxon>
        <taxon>Actinopterygii</taxon>
        <taxon>Neopterygii</taxon>
        <taxon>Teleostei</taxon>
        <taxon>Protacanthopterygii</taxon>
        <taxon>Esociformes</taxon>
        <taxon>Umbridae</taxon>
        <taxon>Dallia</taxon>
    </lineage>
</organism>
<reference evidence="1" key="1">
    <citation type="submission" date="2021-05" db="EMBL/GenBank/DDBJ databases">
        <authorList>
            <person name="Pan Q."/>
            <person name="Jouanno E."/>
            <person name="Zahm M."/>
            <person name="Klopp C."/>
            <person name="Cabau C."/>
            <person name="Louis A."/>
            <person name="Berthelot C."/>
            <person name="Parey E."/>
            <person name="Roest Crollius H."/>
            <person name="Montfort J."/>
            <person name="Robinson-Rechavi M."/>
            <person name="Bouchez O."/>
            <person name="Lampietro C."/>
            <person name="Lopez Roques C."/>
            <person name="Donnadieu C."/>
            <person name="Postlethwait J."/>
            <person name="Bobe J."/>
            <person name="Dillon D."/>
            <person name="Chandos A."/>
            <person name="von Hippel F."/>
            <person name="Guiguen Y."/>
        </authorList>
    </citation>
    <scope>NUCLEOTIDE SEQUENCE</scope>
    <source>
        <strain evidence="1">YG-Jan2019</strain>
    </source>
</reference>
<evidence type="ECO:0000313" key="1">
    <source>
        <dbReference type="EMBL" id="KAJ7984799.1"/>
    </source>
</evidence>
<comment type="caution">
    <text evidence="1">The sequence shown here is derived from an EMBL/GenBank/DDBJ whole genome shotgun (WGS) entry which is preliminary data.</text>
</comment>
<protein>
    <submittedName>
        <fullName evidence="1">Uncharacterized protein</fullName>
    </submittedName>
</protein>
<name>A0ACC2F0A1_DALPE</name>
<evidence type="ECO:0000313" key="2">
    <source>
        <dbReference type="Proteomes" id="UP001157502"/>
    </source>
</evidence>
<sequence length="372" mass="41792">MYSLSFIIGLVGNIMALLVLRRKRTGLAGVSATRRLLVNLAACDMLVVCVCMPVNLGHQVYNAWVFGELLCRAVPFVQAVSVSASVLSLAVISLNRYYSVHNPLHARSFFTGRRTLCMICAVWSISSGLAIPLLFMNTTQTLTLLGVTVTVCVESWNEIQLKQRYSFLLFCSLYGFPVLFNLIISVLTGWKLWGTDDKRTRDSNTFGAKLSLSRLKVRKRIAKMVLSLVVLFTLSWLPLYVVDMWLDFNMSPSSVETEDQEEVNQVDHRWVLQGRPFALWLGLTNSALNPLCYCFVGNLHRSAQRFRKSYQQKLSSVFSLNPQQSSVPIGISKVPELVPYNRSQSVKHRSVLLSDKVSKSLSSVTVCETVFD</sequence>
<gene>
    <name evidence="1" type="ORF">DPEC_G00358520</name>
</gene>
<keyword evidence="2" id="KW-1185">Reference proteome</keyword>
<dbReference type="EMBL" id="CM055764">
    <property type="protein sequence ID" value="KAJ7984799.1"/>
    <property type="molecule type" value="Genomic_DNA"/>
</dbReference>